<dbReference type="PANTHER" id="PTHR35910:SF6">
    <property type="entry name" value="2EXR DOMAIN-CONTAINING PROTEIN"/>
    <property type="match status" value="1"/>
</dbReference>
<accession>A0A9N9VEY2</accession>
<reference evidence="2" key="1">
    <citation type="submission" date="2021-10" db="EMBL/GenBank/DDBJ databases">
        <authorList>
            <person name="Piombo E."/>
        </authorList>
    </citation>
    <scope>NUCLEOTIDE SEQUENCE</scope>
</reference>
<protein>
    <recommendedName>
        <fullName evidence="1">2EXR domain-containing protein</fullName>
    </recommendedName>
</protein>
<keyword evidence="3" id="KW-1185">Reference proteome</keyword>
<dbReference type="Pfam" id="PF20150">
    <property type="entry name" value="2EXR"/>
    <property type="match status" value="1"/>
</dbReference>
<dbReference type="AlphaFoldDB" id="A0A9N9VEY2"/>
<sequence length="440" mass="50449">MSSLPEHLQLFNPILGHGSEQSFPQFSKFPLEIRVHIFKLSLLRERFFQLWLERDDQLVGPKDRISGNRYIVNVQGRNIHSKLLRVNRDARHAALAFYRVHIPCRHEWCGRTRSVGFLYVNPERDILRIGFLPPHAGPSIHPPNVRKPCIVDFLLDTQRRDPHHIGLEKIALPTDSARQLISEDMAVDDPECRELFARAFSNVRHIFFVCLEQNERLCLPFDPAATPMAPWQFSRSRPLLGSNSGFTRLPRDPRPISADLQYVFPGCIMPRQYVYNWFKLLADWGCHRQDGSVEYHFLVSQFSNRANVYNAPVIKMTTEFHNERGVGQMFRSIFQTATGSTGIVDRTTAAKFASSHISLRLANQPEYPDLVARLADTATLDLVENTERLPKLAVGFWVFPLEALGDLPQLGVSRDDPRRSPVRTIDMSDFPPELYLADLS</sequence>
<dbReference type="EMBL" id="CABFNQ020000682">
    <property type="protein sequence ID" value="CAH0022775.1"/>
    <property type="molecule type" value="Genomic_DNA"/>
</dbReference>
<feature type="domain" description="2EXR" evidence="1">
    <location>
        <begin position="23"/>
        <end position="127"/>
    </location>
</feature>
<evidence type="ECO:0000313" key="3">
    <source>
        <dbReference type="Proteomes" id="UP000696573"/>
    </source>
</evidence>
<gene>
    <name evidence="2" type="ORF">CRHIZ90672A_00012896</name>
</gene>
<organism evidence="2 3">
    <name type="scientific">Clonostachys rhizophaga</name>
    <dbReference type="NCBI Taxonomy" id="160324"/>
    <lineage>
        <taxon>Eukaryota</taxon>
        <taxon>Fungi</taxon>
        <taxon>Dikarya</taxon>
        <taxon>Ascomycota</taxon>
        <taxon>Pezizomycotina</taxon>
        <taxon>Sordariomycetes</taxon>
        <taxon>Hypocreomycetidae</taxon>
        <taxon>Hypocreales</taxon>
        <taxon>Bionectriaceae</taxon>
        <taxon>Clonostachys</taxon>
    </lineage>
</organism>
<name>A0A9N9VEY2_9HYPO</name>
<comment type="caution">
    <text evidence="2">The sequence shown here is derived from an EMBL/GenBank/DDBJ whole genome shotgun (WGS) entry which is preliminary data.</text>
</comment>
<proteinExistence type="predicted"/>
<evidence type="ECO:0000313" key="2">
    <source>
        <dbReference type="EMBL" id="CAH0022775.1"/>
    </source>
</evidence>
<evidence type="ECO:0000259" key="1">
    <source>
        <dbReference type="Pfam" id="PF20150"/>
    </source>
</evidence>
<dbReference type="InterPro" id="IPR045518">
    <property type="entry name" value="2EXR"/>
</dbReference>
<dbReference type="PANTHER" id="PTHR35910">
    <property type="entry name" value="2EXR DOMAIN-CONTAINING PROTEIN"/>
    <property type="match status" value="1"/>
</dbReference>
<dbReference type="OrthoDB" id="3469466at2759"/>
<dbReference type="Proteomes" id="UP000696573">
    <property type="component" value="Unassembled WGS sequence"/>
</dbReference>